<keyword evidence="8" id="KW-0653">Protein transport</keyword>
<keyword evidence="11" id="KW-0175">Coiled coil</keyword>
<keyword evidence="5" id="KW-1003">Cell membrane</keyword>
<reference evidence="12 13" key="1">
    <citation type="submission" date="2020-08" db="EMBL/GenBank/DDBJ databases">
        <title>Genome public.</title>
        <authorList>
            <person name="Liu C."/>
            <person name="Sun Q."/>
        </authorList>
    </citation>
    <scope>NUCLEOTIDE SEQUENCE [LARGE SCALE GENOMIC DNA]</scope>
    <source>
        <strain evidence="12 13">NSJ-43</strain>
    </source>
</reference>
<keyword evidence="9" id="KW-0472">Membrane</keyword>
<keyword evidence="12" id="KW-0282">Flagellum</keyword>
<evidence type="ECO:0000256" key="2">
    <source>
        <dbReference type="ARBA" id="ARBA00010004"/>
    </source>
</evidence>
<dbReference type="RefSeq" id="WP_021866061.1">
    <property type="nucleotide sequence ID" value="NZ_JACOPD010000006.1"/>
</dbReference>
<sequence length="150" mass="17989">MAKFVYKMQNILNIKMRLETQAKTEFSQASARLDEEEDKLRSLILRRRTYEDELKNASNDKLDINKLKQYNNYIAVIKELMEKQALQVRVAQKNLDKAREKLNKSMQERKIHEKLREKAFDEFKEELKAEEKKEIDQLVSFTYNDRGKKA</sequence>
<evidence type="ECO:0000256" key="11">
    <source>
        <dbReference type="SAM" id="Coils"/>
    </source>
</evidence>
<dbReference type="EMBL" id="JACOPD010000006">
    <property type="protein sequence ID" value="MBC5681190.1"/>
    <property type="molecule type" value="Genomic_DNA"/>
</dbReference>
<proteinExistence type="inferred from homology"/>
<evidence type="ECO:0000256" key="7">
    <source>
        <dbReference type="ARBA" id="ARBA00022795"/>
    </source>
</evidence>
<comment type="caution">
    <text evidence="12">The sequence shown here is derived from an EMBL/GenBank/DDBJ whole genome shotgun (WGS) entry which is preliminary data.</text>
</comment>
<keyword evidence="12" id="KW-0966">Cell projection</keyword>
<evidence type="ECO:0000256" key="8">
    <source>
        <dbReference type="ARBA" id="ARBA00022927"/>
    </source>
</evidence>
<comment type="similarity">
    <text evidence="2">Belongs to the FliJ family.</text>
</comment>
<keyword evidence="6" id="KW-0145">Chemotaxis</keyword>
<dbReference type="Proteomes" id="UP000628463">
    <property type="component" value="Unassembled WGS sequence"/>
</dbReference>
<evidence type="ECO:0000256" key="3">
    <source>
        <dbReference type="ARBA" id="ARBA00020392"/>
    </source>
</evidence>
<evidence type="ECO:0000313" key="12">
    <source>
        <dbReference type="EMBL" id="MBC5681190.1"/>
    </source>
</evidence>
<evidence type="ECO:0000256" key="4">
    <source>
        <dbReference type="ARBA" id="ARBA00022448"/>
    </source>
</evidence>
<evidence type="ECO:0000256" key="10">
    <source>
        <dbReference type="ARBA" id="ARBA00023225"/>
    </source>
</evidence>
<protein>
    <recommendedName>
        <fullName evidence="3">Flagellar FliJ protein</fullName>
    </recommendedName>
</protein>
<dbReference type="NCBIfam" id="TIGR02473">
    <property type="entry name" value="flagell_FliJ"/>
    <property type="match status" value="1"/>
</dbReference>
<dbReference type="Gene3D" id="1.10.287.1700">
    <property type="match status" value="1"/>
</dbReference>
<organism evidence="12 13">
    <name type="scientific">Lachnospira hominis</name>
    <name type="common">ex Liu et al. 2021</name>
    <dbReference type="NCBI Taxonomy" id="2763051"/>
    <lineage>
        <taxon>Bacteria</taxon>
        <taxon>Bacillati</taxon>
        <taxon>Bacillota</taxon>
        <taxon>Clostridia</taxon>
        <taxon>Lachnospirales</taxon>
        <taxon>Lachnospiraceae</taxon>
        <taxon>Lachnospira</taxon>
    </lineage>
</organism>
<dbReference type="Pfam" id="PF02050">
    <property type="entry name" value="FliJ"/>
    <property type="match status" value="1"/>
</dbReference>
<gene>
    <name evidence="12" type="primary">fliJ</name>
    <name evidence="12" type="ORF">H8S01_09475</name>
</gene>
<evidence type="ECO:0000256" key="9">
    <source>
        <dbReference type="ARBA" id="ARBA00023136"/>
    </source>
</evidence>
<dbReference type="InterPro" id="IPR053716">
    <property type="entry name" value="Flag_assembly_chemotaxis_eff"/>
</dbReference>
<dbReference type="InterPro" id="IPR012823">
    <property type="entry name" value="Flagell_FliJ"/>
</dbReference>
<keyword evidence="12" id="KW-0969">Cilium</keyword>
<evidence type="ECO:0000256" key="6">
    <source>
        <dbReference type="ARBA" id="ARBA00022500"/>
    </source>
</evidence>
<evidence type="ECO:0000313" key="13">
    <source>
        <dbReference type="Proteomes" id="UP000628463"/>
    </source>
</evidence>
<accession>A0ABR7G2P1</accession>
<keyword evidence="13" id="KW-1185">Reference proteome</keyword>
<evidence type="ECO:0000256" key="5">
    <source>
        <dbReference type="ARBA" id="ARBA00022475"/>
    </source>
</evidence>
<evidence type="ECO:0000256" key="1">
    <source>
        <dbReference type="ARBA" id="ARBA00004413"/>
    </source>
</evidence>
<keyword evidence="10" id="KW-1006">Bacterial flagellum protein export</keyword>
<keyword evidence="7" id="KW-1005">Bacterial flagellum biogenesis</keyword>
<name>A0ABR7G2P1_9FIRM</name>
<feature type="coiled-coil region" evidence="11">
    <location>
        <begin position="19"/>
        <end position="115"/>
    </location>
</feature>
<comment type="subcellular location">
    <subcellularLocation>
        <location evidence="1">Cell membrane</location>
        <topology evidence="1">Peripheral membrane protein</topology>
        <orientation evidence="1">Cytoplasmic side</orientation>
    </subcellularLocation>
</comment>
<keyword evidence="4" id="KW-0813">Transport</keyword>